<dbReference type="Proteomes" id="UP001151760">
    <property type="component" value="Unassembled WGS sequence"/>
</dbReference>
<evidence type="ECO:0000256" key="1">
    <source>
        <dbReference type="SAM" id="Coils"/>
    </source>
</evidence>
<reference evidence="3" key="2">
    <citation type="submission" date="2022-01" db="EMBL/GenBank/DDBJ databases">
        <authorList>
            <person name="Yamashiro T."/>
            <person name="Shiraishi A."/>
            <person name="Satake H."/>
            <person name="Nakayama K."/>
        </authorList>
    </citation>
    <scope>NUCLEOTIDE SEQUENCE</scope>
</reference>
<dbReference type="PANTHER" id="PTHR10775:SF182">
    <property type="entry name" value="TRANSPOSON, EN_SPM-LIKE, TRANSPOSASE-ASSOCIATED DOMAIN PROTEIN-RELATED"/>
    <property type="match status" value="1"/>
</dbReference>
<feature type="coiled-coil region" evidence="1">
    <location>
        <begin position="603"/>
        <end position="630"/>
    </location>
</feature>
<evidence type="ECO:0000313" key="4">
    <source>
        <dbReference type="Proteomes" id="UP001151760"/>
    </source>
</evidence>
<feature type="compositionally biased region" description="Polar residues" evidence="2">
    <location>
        <begin position="482"/>
        <end position="492"/>
    </location>
</feature>
<proteinExistence type="predicted"/>
<protein>
    <submittedName>
        <fullName evidence="3">Uncharacterized protein</fullName>
    </submittedName>
</protein>
<name>A0ABQ5J438_9ASTR</name>
<evidence type="ECO:0000256" key="2">
    <source>
        <dbReference type="SAM" id="MobiDB-lite"/>
    </source>
</evidence>
<reference evidence="3" key="1">
    <citation type="journal article" date="2022" name="Int. J. Mol. Sci.">
        <title>Draft Genome of Tanacetum Coccineum: Genomic Comparison of Closely Related Tanacetum-Family Plants.</title>
        <authorList>
            <person name="Yamashiro T."/>
            <person name="Shiraishi A."/>
            <person name="Nakayama K."/>
            <person name="Satake H."/>
        </authorList>
    </citation>
    <scope>NUCLEOTIDE SEQUENCE</scope>
</reference>
<sequence>MGHRRSLPESHPYRKKKKLFDGKVERRKMARLMNGHDTLSRVKDIKIVFGKKDKASKNNKNIWKKKSIFWKLPYWEHLQVRHSLHKIPGRGSNFCLGRRCLDKDGNLTVPLEIADIANKLDHGGRTRGVSSIVGCKKGLKGYVRKKRTYKQSLDFDEFSEKVQEKLLSGELSEKVQEKLFSGPVWNRVKEKMLEELVKEPIVGTSRCMSRQQATSRLDCHKGEKILYAHASIRSFLHALPDEDILNLGGALNAFIQWPIGAIACFSGSPNTPAISAAAKNTLPKIVQRPSTECSALTNVPAITQASKKRKKTVKAPIQQSEVEKDKADIRKRLHLLKKDIDLRSEAVRSGYYRWMDREDCTMPQFVDFKKEIFRDAHDFTLPINTTDIIELLAGDKLGTNILTLFSSNEISSVIADRLFSFAIANQNGVDEKTFVKATAIDNDVFNPSVPSCHLSDDHTKEPTFNLENFELTWCIREMSQSLSSNVPDNSPEQEAATGHSIPRKLNSPTSQATQLPELELTLTPATGCELSQEINNHSLPTLISQASGPSRKRSRSPSSPFYLDATTFSDDKPASETSELNPKDVTARLEDIEVETNTLRADTEDKELLISELQDSLAAAENEISLLQIRAE</sequence>
<keyword evidence="4" id="KW-1185">Reference proteome</keyword>
<organism evidence="3 4">
    <name type="scientific">Tanacetum coccineum</name>
    <dbReference type="NCBI Taxonomy" id="301880"/>
    <lineage>
        <taxon>Eukaryota</taxon>
        <taxon>Viridiplantae</taxon>
        <taxon>Streptophyta</taxon>
        <taxon>Embryophyta</taxon>
        <taxon>Tracheophyta</taxon>
        <taxon>Spermatophyta</taxon>
        <taxon>Magnoliopsida</taxon>
        <taxon>eudicotyledons</taxon>
        <taxon>Gunneridae</taxon>
        <taxon>Pentapetalae</taxon>
        <taxon>asterids</taxon>
        <taxon>campanulids</taxon>
        <taxon>Asterales</taxon>
        <taxon>Asteraceae</taxon>
        <taxon>Asteroideae</taxon>
        <taxon>Anthemideae</taxon>
        <taxon>Anthemidinae</taxon>
        <taxon>Tanacetum</taxon>
    </lineage>
</organism>
<dbReference type="EMBL" id="BQNB010021520">
    <property type="protein sequence ID" value="GJU07254.1"/>
    <property type="molecule type" value="Genomic_DNA"/>
</dbReference>
<accession>A0ABQ5J438</accession>
<feature type="region of interest" description="Disordered" evidence="2">
    <location>
        <begin position="539"/>
        <end position="579"/>
    </location>
</feature>
<dbReference type="PANTHER" id="PTHR10775">
    <property type="entry name" value="OS08G0208400 PROTEIN"/>
    <property type="match status" value="1"/>
</dbReference>
<feature type="region of interest" description="Disordered" evidence="2">
    <location>
        <begin position="482"/>
        <end position="514"/>
    </location>
</feature>
<keyword evidence="1" id="KW-0175">Coiled coil</keyword>
<evidence type="ECO:0000313" key="3">
    <source>
        <dbReference type="EMBL" id="GJU07254.1"/>
    </source>
</evidence>
<comment type="caution">
    <text evidence="3">The sequence shown here is derived from an EMBL/GenBank/DDBJ whole genome shotgun (WGS) entry which is preliminary data.</text>
</comment>
<gene>
    <name evidence="3" type="ORF">Tco_1123684</name>
</gene>